<name>A0A0L6UKK7_9BASI</name>
<protein>
    <submittedName>
        <fullName evidence="2">Uncharacterized protein</fullName>
    </submittedName>
</protein>
<evidence type="ECO:0000313" key="2">
    <source>
        <dbReference type="EMBL" id="KNZ49064.1"/>
    </source>
</evidence>
<dbReference type="VEuPathDB" id="FungiDB:VP01_5232g1"/>
<sequence>MGSFPRFFPHHLPIHVQKREMWCFSEQGLFGQCKELSNKSIKKHNLVDPKLTKKMDKTHSNITNILENGRMVKSLQTALLFNFKHQPSFFSGEAPAARLSSQAEAFHQLKEHHECLYVDFQQQKLKKLWLKLLPFWRHSFVCIHCALQFFQELGPRLENGRDKAGGKVVEVISGFGGLERVSKEGCKSFCEGNTGWTWESKGLWIGHSKLTMRGMRNFKIREDTFLRSKYKQAKLWLKRKLNKKEKSKGKKQLTEIGGSKKGARRMKKRQRVRINGGNDRSEVVVEGVGDIVSIYLSIYIDRVWLSKTEKSFKSLKAEYSESLCWNFFLSTHP</sequence>
<gene>
    <name evidence="2" type="ORF">VP01_5232g1</name>
</gene>
<proteinExistence type="predicted"/>
<organism evidence="2 3">
    <name type="scientific">Puccinia sorghi</name>
    <dbReference type="NCBI Taxonomy" id="27349"/>
    <lineage>
        <taxon>Eukaryota</taxon>
        <taxon>Fungi</taxon>
        <taxon>Dikarya</taxon>
        <taxon>Basidiomycota</taxon>
        <taxon>Pucciniomycotina</taxon>
        <taxon>Pucciniomycetes</taxon>
        <taxon>Pucciniales</taxon>
        <taxon>Pucciniaceae</taxon>
        <taxon>Puccinia</taxon>
    </lineage>
</organism>
<evidence type="ECO:0000313" key="3">
    <source>
        <dbReference type="Proteomes" id="UP000037035"/>
    </source>
</evidence>
<accession>A0A0L6UKK7</accession>
<reference evidence="2 3" key="1">
    <citation type="submission" date="2015-08" db="EMBL/GenBank/DDBJ databases">
        <title>Next Generation Sequencing and Analysis of the Genome of Puccinia sorghi L Schw, the Causal Agent of Maize Common Rust.</title>
        <authorList>
            <person name="Rochi L."/>
            <person name="Burguener G."/>
            <person name="Darino M."/>
            <person name="Turjanski A."/>
            <person name="Kreff E."/>
            <person name="Dieguez M.J."/>
            <person name="Sacco F."/>
        </authorList>
    </citation>
    <scope>NUCLEOTIDE SEQUENCE [LARGE SCALE GENOMIC DNA]</scope>
    <source>
        <strain evidence="2 3">RO10H11247</strain>
    </source>
</reference>
<dbReference type="Proteomes" id="UP000037035">
    <property type="component" value="Unassembled WGS sequence"/>
</dbReference>
<dbReference type="EMBL" id="LAVV01010423">
    <property type="protein sequence ID" value="KNZ49064.1"/>
    <property type="molecule type" value="Genomic_DNA"/>
</dbReference>
<evidence type="ECO:0000256" key="1">
    <source>
        <dbReference type="SAM" id="MobiDB-lite"/>
    </source>
</evidence>
<feature type="region of interest" description="Disordered" evidence="1">
    <location>
        <begin position="248"/>
        <end position="271"/>
    </location>
</feature>
<comment type="caution">
    <text evidence="2">The sequence shown here is derived from an EMBL/GenBank/DDBJ whole genome shotgun (WGS) entry which is preliminary data.</text>
</comment>
<dbReference type="AlphaFoldDB" id="A0A0L6UKK7"/>
<feature type="compositionally biased region" description="Basic residues" evidence="1">
    <location>
        <begin position="261"/>
        <end position="271"/>
    </location>
</feature>
<keyword evidence="3" id="KW-1185">Reference proteome</keyword>